<accession>A0ABS7NIR1</accession>
<dbReference type="EMBL" id="JAHVJA010000008">
    <property type="protein sequence ID" value="MBY6141109.1"/>
    <property type="molecule type" value="Genomic_DNA"/>
</dbReference>
<evidence type="ECO:0000313" key="2">
    <source>
        <dbReference type="Proteomes" id="UP000766629"/>
    </source>
</evidence>
<keyword evidence="2" id="KW-1185">Reference proteome</keyword>
<organism evidence="1 2">
    <name type="scientific">Leisingera daeponensis</name>
    <dbReference type="NCBI Taxonomy" id="405746"/>
    <lineage>
        <taxon>Bacteria</taxon>
        <taxon>Pseudomonadati</taxon>
        <taxon>Pseudomonadota</taxon>
        <taxon>Alphaproteobacteria</taxon>
        <taxon>Rhodobacterales</taxon>
        <taxon>Roseobacteraceae</taxon>
        <taxon>Leisingera</taxon>
    </lineage>
</organism>
<proteinExistence type="predicted"/>
<dbReference type="Proteomes" id="UP000766629">
    <property type="component" value="Unassembled WGS sequence"/>
</dbReference>
<name>A0ABS7NIR1_9RHOB</name>
<dbReference type="RefSeq" id="WP_222509190.1">
    <property type="nucleotide sequence ID" value="NZ_JAHVJA010000008.1"/>
</dbReference>
<protein>
    <submittedName>
        <fullName evidence="1">Uncharacterized protein</fullName>
    </submittedName>
</protein>
<gene>
    <name evidence="1" type="ORF">KUV26_16860</name>
</gene>
<comment type="caution">
    <text evidence="1">The sequence shown here is derived from an EMBL/GenBank/DDBJ whole genome shotgun (WGS) entry which is preliminary data.</text>
</comment>
<reference evidence="1 2" key="1">
    <citation type="submission" date="2021-06" db="EMBL/GenBank/DDBJ databases">
        <title>50 bacteria genomes isolated from Dapeng, Shenzhen, China.</title>
        <authorList>
            <person name="Zheng W."/>
            <person name="Yu S."/>
            <person name="Huang Y."/>
        </authorList>
    </citation>
    <scope>NUCLEOTIDE SEQUENCE [LARGE SCALE GENOMIC DNA]</scope>
    <source>
        <strain evidence="1 2">DP1N14-2</strain>
    </source>
</reference>
<sequence>MSVLPKCRNCGGHGCHDWAFLGIDHCSVCDGSGVSPFELDLCGSARLLIIGHGRHGKDGVGGLLSEKYGMRSVSSSEFAARKAVFPLMRDVYPDWRACFEDRANHRELWFHAIAAYNLRPGPMLAEQILEHHDIYTGMRRRDEFERSRHLFDLVVWVDASDRLPPEPPGSMELTVKDADWIVDNNGPEAALAGEVERLTSEIENRLILADAFARHG</sequence>
<evidence type="ECO:0000313" key="1">
    <source>
        <dbReference type="EMBL" id="MBY6141109.1"/>
    </source>
</evidence>